<keyword evidence="2 5" id="KW-0812">Transmembrane</keyword>
<dbReference type="Proteomes" id="UP000590442">
    <property type="component" value="Unassembled WGS sequence"/>
</dbReference>
<evidence type="ECO:0000313" key="8">
    <source>
        <dbReference type="Proteomes" id="UP000590442"/>
    </source>
</evidence>
<dbReference type="Pfam" id="PF26002">
    <property type="entry name" value="Beta-barrel_AprE"/>
    <property type="match status" value="1"/>
</dbReference>
<evidence type="ECO:0000259" key="6">
    <source>
        <dbReference type="Pfam" id="PF26002"/>
    </source>
</evidence>
<dbReference type="PANTHER" id="PTHR30386">
    <property type="entry name" value="MEMBRANE FUSION SUBUNIT OF EMRAB-TOLC MULTIDRUG EFFLUX PUMP"/>
    <property type="match status" value="1"/>
</dbReference>
<dbReference type="GO" id="GO:0016020">
    <property type="term" value="C:membrane"/>
    <property type="evidence" value="ECO:0007669"/>
    <property type="project" value="UniProtKB-SubCell"/>
</dbReference>
<comment type="caution">
    <text evidence="7">The sequence shown here is derived from an EMBL/GenBank/DDBJ whole genome shotgun (WGS) entry which is preliminary data.</text>
</comment>
<comment type="subcellular location">
    <subcellularLocation>
        <location evidence="1">Membrane</location>
        <topology evidence="1">Single-pass membrane protein</topology>
    </subcellularLocation>
</comment>
<dbReference type="PRINTS" id="PR01490">
    <property type="entry name" value="RTXTOXIND"/>
</dbReference>
<dbReference type="Gene3D" id="1.10.287.470">
    <property type="entry name" value="Helix hairpin bin"/>
    <property type="match status" value="1"/>
</dbReference>
<evidence type="ECO:0000256" key="5">
    <source>
        <dbReference type="SAM" id="Phobius"/>
    </source>
</evidence>
<evidence type="ECO:0000256" key="3">
    <source>
        <dbReference type="ARBA" id="ARBA00022989"/>
    </source>
</evidence>
<name>A0A846QVL4_9FLAO</name>
<feature type="domain" description="AprE-like beta-barrel" evidence="6">
    <location>
        <begin position="330"/>
        <end position="411"/>
    </location>
</feature>
<dbReference type="InterPro" id="IPR050739">
    <property type="entry name" value="MFP"/>
</dbReference>
<keyword evidence="4 5" id="KW-0472">Membrane</keyword>
<evidence type="ECO:0000256" key="2">
    <source>
        <dbReference type="ARBA" id="ARBA00022692"/>
    </source>
</evidence>
<dbReference type="EMBL" id="JAATJJ010000001">
    <property type="protein sequence ID" value="NJB70333.1"/>
    <property type="molecule type" value="Genomic_DNA"/>
</dbReference>
<dbReference type="RefSeq" id="WP_167961059.1">
    <property type="nucleotide sequence ID" value="NZ_JAATJJ010000001.1"/>
</dbReference>
<gene>
    <name evidence="7" type="ORF">GGR42_000795</name>
</gene>
<organism evidence="7 8">
    <name type="scientific">Saonia flava</name>
    <dbReference type="NCBI Taxonomy" id="523696"/>
    <lineage>
        <taxon>Bacteria</taxon>
        <taxon>Pseudomonadati</taxon>
        <taxon>Bacteroidota</taxon>
        <taxon>Flavobacteriia</taxon>
        <taxon>Flavobacteriales</taxon>
        <taxon>Flavobacteriaceae</taxon>
        <taxon>Saonia</taxon>
    </lineage>
</organism>
<evidence type="ECO:0000256" key="4">
    <source>
        <dbReference type="ARBA" id="ARBA00023136"/>
    </source>
</evidence>
<proteinExistence type="predicted"/>
<dbReference type="AlphaFoldDB" id="A0A846QVL4"/>
<dbReference type="InterPro" id="IPR058982">
    <property type="entry name" value="Beta-barrel_AprE"/>
</dbReference>
<reference evidence="7 8" key="1">
    <citation type="submission" date="2020-03" db="EMBL/GenBank/DDBJ databases">
        <title>Genomic Encyclopedia of Type Strains, Phase IV (KMG-IV): sequencing the most valuable type-strain genomes for metagenomic binning, comparative biology and taxonomic classification.</title>
        <authorList>
            <person name="Goeker M."/>
        </authorList>
    </citation>
    <scope>NUCLEOTIDE SEQUENCE [LARGE SCALE GENOMIC DNA]</scope>
    <source>
        <strain evidence="7 8">DSM 29762</strain>
    </source>
</reference>
<evidence type="ECO:0000256" key="1">
    <source>
        <dbReference type="ARBA" id="ARBA00004167"/>
    </source>
</evidence>
<dbReference type="Gene3D" id="2.40.30.170">
    <property type="match status" value="1"/>
</dbReference>
<protein>
    <submittedName>
        <fullName evidence="7">Multidrug efflux pump subunit AcrA (Membrane-fusion protein)</fullName>
    </submittedName>
</protein>
<keyword evidence="3 5" id="KW-1133">Transmembrane helix</keyword>
<accession>A0A846QVL4</accession>
<evidence type="ECO:0000313" key="7">
    <source>
        <dbReference type="EMBL" id="NJB70333.1"/>
    </source>
</evidence>
<dbReference type="PANTHER" id="PTHR30386:SF26">
    <property type="entry name" value="TRANSPORT PROTEIN COMB"/>
    <property type="match status" value="1"/>
</dbReference>
<feature type="transmembrane region" description="Helical" evidence="5">
    <location>
        <begin position="29"/>
        <end position="48"/>
    </location>
</feature>
<keyword evidence="8" id="KW-1185">Reference proteome</keyword>
<sequence length="430" mass="49586">MSDSLDNIELRSEEVQEILTRIPNWMIRWGSSLFLSLFIMVLGLSWFIKYPDVIETVAVITTEIPPQKEFAMVSAKFDSIYVQDSEIVTKNKVLAVLDNTANAEDIFYLQSILDTIDVKKNIFEFPLDSLPILFLGDVDQSFAAFENSYFQYKLNKNLDPFSNEEIANKISLSELQSRLTSLNAQYALHESEFNFKKNDLNRNKALYEKGVISKQEFENKQLEVLSAERNFKNLGVSISQIREAIGSARKTSKSTEISRTREETQLLKTAIQSFNQLKKAIKDWENTYVLKSEIDGKVSFLNYWNENQTVSQGDLVFTVIPSNNSNYLAKIKAPLQNSGKIEIGQSVNVKLHNYPETEFGMLSGKVENISQTLDKDDFYLVDVTLQKKLITSYKKEIEFKQEMRGTADIITEDLRLLERFFYQFKELLNR</sequence>